<evidence type="ECO:0000256" key="1">
    <source>
        <dbReference type="SAM" id="MobiDB-lite"/>
    </source>
</evidence>
<dbReference type="AlphaFoldDB" id="A0A7S1MGG9"/>
<name>A0A7S1MGG9_NEODS</name>
<dbReference type="EMBL" id="HBGF01033401">
    <property type="protein sequence ID" value="CAD9130779.1"/>
    <property type="molecule type" value="Transcribed_RNA"/>
</dbReference>
<accession>A0A7S1MGG9</accession>
<feature type="region of interest" description="Disordered" evidence="1">
    <location>
        <begin position="118"/>
        <end position="166"/>
    </location>
</feature>
<sequence length="166" mass="18781">MLRRVRISLCSVASGVYRELDAGELLSVIQSDGGETATYYATRYFGPKSKRRVEHLLWHDLKKNGHVDLQRGSDLSAVPRWHSVSGPRFRAPRVMRHREEDHDLSVLEMEVSLGKQQESDIVSQLQSASPPAASTRAFATRPAENDEWKAELDRLSKAARRESDQP</sequence>
<gene>
    <name evidence="2" type="ORF">NDES1114_LOCUS22359</name>
</gene>
<feature type="compositionally biased region" description="Basic and acidic residues" evidence="1">
    <location>
        <begin position="143"/>
        <end position="166"/>
    </location>
</feature>
<organism evidence="2">
    <name type="scientific">Neobodo designis</name>
    <name type="common">Flagellated protozoan</name>
    <name type="synonym">Bodo designis</name>
    <dbReference type="NCBI Taxonomy" id="312471"/>
    <lineage>
        <taxon>Eukaryota</taxon>
        <taxon>Discoba</taxon>
        <taxon>Euglenozoa</taxon>
        <taxon>Kinetoplastea</taxon>
        <taxon>Metakinetoplastina</taxon>
        <taxon>Neobodonida</taxon>
        <taxon>Neobodo</taxon>
    </lineage>
</organism>
<protein>
    <submittedName>
        <fullName evidence="2">Uncharacterized protein</fullName>
    </submittedName>
</protein>
<reference evidence="2" key="1">
    <citation type="submission" date="2021-01" db="EMBL/GenBank/DDBJ databases">
        <authorList>
            <person name="Corre E."/>
            <person name="Pelletier E."/>
            <person name="Niang G."/>
            <person name="Scheremetjew M."/>
            <person name="Finn R."/>
            <person name="Kale V."/>
            <person name="Holt S."/>
            <person name="Cochrane G."/>
            <person name="Meng A."/>
            <person name="Brown T."/>
            <person name="Cohen L."/>
        </authorList>
    </citation>
    <scope>NUCLEOTIDE SEQUENCE</scope>
    <source>
        <strain evidence="2">CCAP 1951/1</strain>
    </source>
</reference>
<evidence type="ECO:0000313" key="2">
    <source>
        <dbReference type="EMBL" id="CAD9130779.1"/>
    </source>
</evidence>
<proteinExistence type="predicted"/>